<dbReference type="OrthoDB" id="5591562at2"/>
<dbReference type="EMBL" id="MDHN01000039">
    <property type="protein sequence ID" value="OFC69563.1"/>
    <property type="molecule type" value="Genomic_DNA"/>
</dbReference>
<keyword evidence="5 6" id="KW-0269">Exonuclease</keyword>
<dbReference type="GO" id="GO:0008855">
    <property type="term" value="F:exodeoxyribonuclease VII activity"/>
    <property type="evidence" value="ECO:0007669"/>
    <property type="project" value="UniProtKB-UniRule"/>
</dbReference>
<proteinExistence type="inferred from homology"/>
<evidence type="ECO:0000313" key="7">
    <source>
        <dbReference type="EMBL" id="OFC69563.1"/>
    </source>
</evidence>
<dbReference type="Pfam" id="PF02609">
    <property type="entry name" value="Exonuc_VII_S"/>
    <property type="match status" value="1"/>
</dbReference>
<evidence type="ECO:0000256" key="4">
    <source>
        <dbReference type="ARBA" id="ARBA00022801"/>
    </source>
</evidence>
<dbReference type="GO" id="GO:0009318">
    <property type="term" value="C:exodeoxyribonuclease VII complex"/>
    <property type="evidence" value="ECO:0007669"/>
    <property type="project" value="UniProtKB-UniRule"/>
</dbReference>
<comment type="function">
    <text evidence="6">Bidirectionally degrades single-stranded DNA into large acid-insoluble oligonucleotides, which are then degraded further into small acid-soluble oligonucleotides.</text>
</comment>
<dbReference type="GO" id="GO:0005829">
    <property type="term" value="C:cytosol"/>
    <property type="evidence" value="ECO:0007669"/>
    <property type="project" value="TreeGrafter"/>
</dbReference>
<dbReference type="SUPFAM" id="SSF116842">
    <property type="entry name" value="XseB-like"/>
    <property type="match status" value="1"/>
</dbReference>
<evidence type="ECO:0000256" key="3">
    <source>
        <dbReference type="ARBA" id="ARBA00022722"/>
    </source>
</evidence>
<gene>
    <name evidence="6" type="primary">xseB</name>
    <name evidence="7" type="ORF">BFC18_17740</name>
</gene>
<keyword evidence="3 6" id="KW-0540">Nuclease</keyword>
<evidence type="ECO:0000313" key="8">
    <source>
        <dbReference type="Proteomes" id="UP000175691"/>
    </source>
</evidence>
<comment type="similarity">
    <text evidence="1 6">Belongs to the XseB family.</text>
</comment>
<dbReference type="Gene3D" id="1.10.287.1040">
    <property type="entry name" value="Exonuclease VII, small subunit"/>
    <property type="match status" value="1"/>
</dbReference>
<accession>A0A1E7Z7P4</accession>
<name>A0A1E7Z7P4_9ALTE</name>
<comment type="subcellular location">
    <subcellularLocation>
        <location evidence="6">Cytoplasm</location>
    </subcellularLocation>
</comment>
<dbReference type="InterPro" id="IPR003761">
    <property type="entry name" value="Exonuc_VII_S"/>
</dbReference>
<comment type="subunit">
    <text evidence="6">Heterooligomer composed of large and small subunits.</text>
</comment>
<dbReference type="RefSeq" id="WP_070126704.1">
    <property type="nucleotide sequence ID" value="NZ_MDHN01000039.1"/>
</dbReference>
<dbReference type="PANTHER" id="PTHR34137">
    <property type="entry name" value="EXODEOXYRIBONUCLEASE 7 SMALL SUBUNIT"/>
    <property type="match status" value="1"/>
</dbReference>
<dbReference type="NCBIfam" id="NF002137">
    <property type="entry name" value="PRK00977.1-1"/>
    <property type="match status" value="1"/>
</dbReference>
<dbReference type="PANTHER" id="PTHR34137:SF1">
    <property type="entry name" value="EXODEOXYRIBONUCLEASE 7 SMALL SUBUNIT"/>
    <property type="match status" value="1"/>
</dbReference>
<reference evidence="7 8" key="1">
    <citation type="submission" date="2016-08" db="EMBL/GenBank/DDBJ databases">
        <authorList>
            <person name="Seilhamer J.J."/>
        </authorList>
    </citation>
    <scope>NUCLEOTIDE SEQUENCE [LARGE SCALE GENOMIC DNA]</scope>
    <source>
        <strain evidence="7 8">KCTC 42603</strain>
    </source>
</reference>
<dbReference type="EC" id="3.1.11.6" evidence="6"/>
<evidence type="ECO:0000256" key="1">
    <source>
        <dbReference type="ARBA" id="ARBA00009998"/>
    </source>
</evidence>
<protein>
    <recommendedName>
        <fullName evidence="6">Exodeoxyribonuclease 7 small subunit</fullName>
        <ecNumber evidence="6">3.1.11.6</ecNumber>
    </recommendedName>
    <alternativeName>
        <fullName evidence="6">Exodeoxyribonuclease VII small subunit</fullName>
        <shortName evidence="6">Exonuclease VII small subunit</shortName>
    </alternativeName>
</protein>
<dbReference type="Proteomes" id="UP000175691">
    <property type="component" value="Unassembled WGS sequence"/>
</dbReference>
<keyword evidence="4 6" id="KW-0378">Hydrolase</keyword>
<keyword evidence="2 6" id="KW-0963">Cytoplasm</keyword>
<dbReference type="AlphaFoldDB" id="A0A1E7Z7P4"/>
<comment type="caution">
    <text evidence="7">The sequence shown here is derived from an EMBL/GenBank/DDBJ whole genome shotgun (WGS) entry which is preliminary data.</text>
</comment>
<organism evidence="7 8">
    <name type="scientific">Alteromonas confluentis</name>
    <dbReference type="NCBI Taxonomy" id="1656094"/>
    <lineage>
        <taxon>Bacteria</taxon>
        <taxon>Pseudomonadati</taxon>
        <taxon>Pseudomonadota</taxon>
        <taxon>Gammaproteobacteria</taxon>
        <taxon>Alteromonadales</taxon>
        <taxon>Alteromonadaceae</taxon>
        <taxon>Alteromonas/Salinimonas group</taxon>
        <taxon>Alteromonas</taxon>
    </lineage>
</organism>
<dbReference type="GO" id="GO:0006308">
    <property type="term" value="P:DNA catabolic process"/>
    <property type="evidence" value="ECO:0007669"/>
    <property type="project" value="UniProtKB-UniRule"/>
</dbReference>
<evidence type="ECO:0000256" key="2">
    <source>
        <dbReference type="ARBA" id="ARBA00022490"/>
    </source>
</evidence>
<dbReference type="InterPro" id="IPR037004">
    <property type="entry name" value="Exonuc_VII_ssu_sf"/>
</dbReference>
<dbReference type="NCBIfam" id="NF002140">
    <property type="entry name" value="PRK00977.1-4"/>
    <property type="match status" value="1"/>
</dbReference>
<dbReference type="PIRSF" id="PIRSF006488">
    <property type="entry name" value="Exonuc_VII_S"/>
    <property type="match status" value="1"/>
</dbReference>
<sequence length="81" mass="9035">MSEEKAPSQPSFEASLQELEAIVTEMESGELPLNEALEKFERGVKLSRLSQQALAQAEQKVKILLREQGEDSLVDFTPSED</sequence>
<dbReference type="HAMAP" id="MF_00337">
    <property type="entry name" value="Exonuc_7_S"/>
    <property type="match status" value="1"/>
</dbReference>
<keyword evidence="8" id="KW-1185">Reference proteome</keyword>
<dbReference type="STRING" id="1656094.BFC18_17740"/>
<evidence type="ECO:0000256" key="6">
    <source>
        <dbReference type="HAMAP-Rule" id="MF_00337"/>
    </source>
</evidence>
<dbReference type="NCBIfam" id="TIGR01280">
    <property type="entry name" value="xseB"/>
    <property type="match status" value="1"/>
</dbReference>
<evidence type="ECO:0000256" key="5">
    <source>
        <dbReference type="ARBA" id="ARBA00022839"/>
    </source>
</evidence>
<comment type="catalytic activity">
    <reaction evidence="6">
        <text>Exonucleolytic cleavage in either 5'- to 3'- or 3'- to 5'-direction to yield nucleoside 5'-phosphates.</text>
        <dbReference type="EC" id="3.1.11.6"/>
    </reaction>
</comment>